<dbReference type="EMBL" id="ACLA01000006">
    <property type="protein sequence ID" value="EEQ49198.1"/>
    <property type="molecule type" value="Genomic_DNA"/>
</dbReference>
<protein>
    <submittedName>
        <fullName evidence="1">Uncharacterized protein</fullName>
    </submittedName>
</protein>
<evidence type="ECO:0000313" key="2">
    <source>
        <dbReference type="Proteomes" id="UP000005309"/>
    </source>
</evidence>
<sequence length="48" mass="5451">MCGESICISLNMYLFAEGLPSGGKEIKEGRWYEDAALARSSFFYCRFC</sequence>
<accession>C4V1R1</accession>
<name>C4V1R1_9FIRM</name>
<reference evidence="1 2" key="1">
    <citation type="submission" date="2009-04" db="EMBL/GenBank/DDBJ databases">
        <authorList>
            <person name="Qin X."/>
            <person name="Bachman B."/>
            <person name="Battles P."/>
            <person name="Bell A."/>
            <person name="Bess C."/>
            <person name="Bickham C."/>
            <person name="Chaboub L."/>
            <person name="Chen D."/>
            <person name="Coyle M."/>
            <person name="Deiros D.R."/>
            <person name="Dinh H."/>
            <person name="Forbes L."/>
            <person name="Fowler G."/>
            <person name="Francisco L."/>
            <person name="Fu Q."/>
            <person name="Gubbala S."/>
            <person name="Hale W."/>
            <person name="Han Y."/>
            <person name="Hemphill L."/>
            <person name="Highlander S.K."/>
            <person name="Hirani K."/>
            <person name="Hogues M."/>
            <person name="Jackson L."/>
            <person name="Jakkamsetti A."/>
            <person name="Javaid M."/>
            <person name="Jiang H."/>
            <person name="Korchina V."/>
            <person name="Kovar C."/>
            <person name="Lara F."/>
            <person name="Lee S."/>
            <person name="Mata R."/>
            <person name="Mathew T."/>
            <person name="Moen C."/>
            <person name="Morales K."/>
            <person name="Munidasa M."/>
            <person name="Nazareth L."/>
            <person name="Ngo R."/>
            <person name="Nguyen L."/>
            <person name="Okwuonu G."/>
            <person name="Ongeri F."/>
            <person name="Patil S."/>
            <person name="Petrosino J."/>
            <person name="Pham C."/>
            <person name="Pham P."/>
            <person name="Pu L.-L."/>
            <person name="Puazo M."/>
            <person name="Raj R."/>
            <person name="Reid J."/>
            <person name="Rouhana J."/>
            <person name="Saada N."/>
            <person name="Shang Y."/>
            <person name="Simmons D."/>
            <person name="Thornton R."/>
            <person name="Warren J."/>
            <person name="Weissenberger G."/>
            <person name="Zhang J."/>
            <person name="Zhang L."/>
            <person name="Zhou C."/>
            <person name="Zhu D."/>
            <person name="Muzny D."/>
            <person name="Worley K."/>
            <person name="Gibbs R."/>
        </authorList>
    </citation>
    <scope>NUCLEOTIDE SEQUENCE [LARGE SCALE GENOMIC DNA]</scope>
    <source>
        <strain evidence="1 2">ATCC 43531</strain>
    </source>
</reference>
<organism evidence="1 2">
    <name type="scientific">Selenomonas flueggei ATCC 43531</name>
    <dbReference type="NCBI Taxonomy" id="638302"/>
    <lineage>
        <taxon>Bacteria</taxon>
        <taxon>Bacillati</taxon>
        <taxon>Bacillota</taxon>
        <taxon>Negativicutes</taxon>
        <taxon>Selenomonadales</taxon>
        <taxon>Selenomonadaceae</taxon>
        <taxon>Selenomonas</taxon>
    </lineage>
</organism>
<evidence type="ECO:0000313" key="1">
    <source>
        <dbReference type="EMBL" id="EEQ49198.1"/>
    </source>
</evidence>
<gene>
    <name evidence="1" type="ORF">HMPREF0908_0514</name>
</gene>
<proteinExistence type="predicted"/>
<dbReference type="AlphaFoldDB" id="C4V1R1"/>
<dbReference type="Proteomes" id="UP000005309">
    <property type="component" value="Unassembled WGS sequence"/>
</dbReference>
<dbReference type="HOGENOM" id="CLU_3157691_0_0_9"/>
<dbReference type="STRING" id="638302.HMPREF0908_0514"/>
<comment type="caution">
    <text evidence="1">The sequence shown here is derived from an EMBL/GenBank/DDBJ whole genome shotgun (WGS) entry which is preliminary data.</text>
</comment>
<keyword evidence="2" id="KW-1185">Reference proteome</keyword>